<keyword evidence="4" id="KW-0862">Zinc</keyword>
<protein>
    <recommendedName>
        <fullName evidence="6">Peptidase M10 metallopeptidase domain-containing protein</fullName>
    </recommendedName>
</protein>
<evidence type="ECO:0000256" key="1">
    <source>
        <dbReference type="ARBA" id="ARBA00022670"/>
    </source>
</evidence>
<evidence type="ECO:0000256" key="3">
    <source>
        <dbReference type="ARBA" id="ARBA00022801"/>
    </source>
</evidence>
<evidence type="ECO:0000313" key="7">
    <source>
        <dbReference type="EMBL" id="KRN92335.1"/>
    </source>
</evidence>
<evidence type="ECO:0000259" key="6">
    <source>
        <dbReference type="Pfam" id="PF00413"/>
    </source>
</evidence>
<feature type="region of interest" description="Disordered" evidence="5">
    <location>
        <begin position="56"/>
        <end position="82"/>
    </location>
</feature>
<evidence type="ECO:0000313" key="8">
    <source>
        <dbReference type="Proteomes" id="UP000051529"/>
    </source>
</evidence>
<organism evidence="7 8">
    <name type="scientific">Lactobacillus amylovorus subsp. animalium DSM 16698</name>
    <dbReference type="NCBI Taxonomy" id="695563"/>
    <lineage>
        <taxon>Bacteria</taxon>
        <taxon>Bacillati</taxon>
        <taxon>Bacillota</taxon>
        <taxon>Bacilli</taxon>
        <taxon>Lactobacillales</taxon>
        <taxon>Lactobacillaceae</taxon>
        <taxon>Lactobacillus</taxon>
        <taxon>Lactobacillus amylovorus subsp. animalium</taxon>
    </lineage>
</organism>
<dbReference type="InterPro" id="IPR024079">
    <property type="entry name" value="MetalloPept_cat_dom_sf"/>
</dbReference>
<dbReference type="Pfam" id="PF00413">
    <property type="entry name" value="Peptidase_M10"/>
    <property type="match status" value="1"/>
</dbReference>
<dbReference type="Proteomes" id="UP000051529">
    <property type="component" value="Unassembled WGS sequence"/>
</dbReference>
<dbReference type="GO" id="GO:0031012">
    <property type="term" value="C:extracellular matrix"/>
    <property type="evidence" value="ECO:0007669"/>
    <property type="project" value="InterPro"/>
</dbReference>
<dbReference type="AlphaFoldDB" id="A0A0R2KRS2"/>
<feature type="domain" description="Peptidase M10 metallopeptidase" evidence="6">
    <location>
        <begin position="98"/>
        <end position="225"/>
    </location>
</feature>
<dbReference type="SUPFAM" id="SSF55486">
    <property type="entry name" value="Metalloproteases ('zincins'), catalytic domain"/>
    <property type="match status" value="1"/>
</dbReference>
<sequence length="228" mass="25914">MRTFFRFIRNIFLLALLAFGVWTYKNNPDFQIATNDSLVTLSYRINQLLTMGTATAPKNGINSNTKTNTDKTENDNSSETRVWSKPEANVYVDIKNDLQLRSAAIDAMNAWNRTGAFTFYQTDDKNRAQIVISTVDDSDTNAAGETATTYNPSTGHLLKADVHLNRYYLQNEWYGYSNNRIVNTAEHELGHAIGLNHTNSVSVMYPKGSIYTIQPQDIQNVRKIYHEK</sequence>
<evidence type="ECO:0000256" key="5">
    <source>
        <dbReference type="SAM" id="MobiDB-lite"/>
    </source>
</evidence>
<gene>
    <name evidence="7" type="ORF">IV44_GL000096</name>
</gene>
<dbReference type="GO" id="GO:0008270">
    <property type="term" value="F:zinc ion binding"/>
    <property type="evidence" value="ECO:0007669"/>
    <property type="project" value="InterPro"/>
</dbReference>
<comment type="caution">
    <text evidence="7">The sequence shown here is derived from an EMBL/GenBank/DDBJ whole genome shotgun (WGS) entry which is preliminary data.</text>
</comment>
<dbReference type="PATRIC" id="fig|695563.3.peg.96"/>
<dbReference type="Gene3D" id="3.40.390.10">
    <property type="entry name" value="Collagenase (Catalytic Domain)"/>
    <property type="match status" value="1"/>
</dbReference>
<dbReference type="GO" id="GO:0004222">
    <property type="term" value="F:metalloendopeptidase activity"/>
    <property type="evidence" value="ECO:0007669"/>
    <property type="project" value="InterPro"/>
</dbReference>
<dbReference type="EMBL" id="JQBQ01000010">
    <property type="protein sequence ID" value="KRN92335.1"/>
    <property type="molecule type" value="Genomic_DNA"/>
</dbReference>
<keyword evidence="2" id="KW-0479">Metal-binding</keyword>
<dbReference type="GO" id="GO:0006508">
    <property type="term" value="P:proteolysis"/>
    <property type="evidence" value="ECO:0007669"/>
    <property type="project" value="UniProtKB-KW"/>
</dbReference>
<evidence type="ECO:0000256" key="2">
    <source>
        <dbReference type="ARBA" id="ARBA00022723"/>
    </source>
</evidence>
<keyword evidence="3" id="KW-0378">Hydrolase</keyword>
<reference evidence="7 8" key="1">
    <citation type="journal article" date="2015" name="Genome Announc.">
        <title>Expanding the biotechnology potential of lactobacilli through comparative genomics of 213 strains and associated genera.</title>
        <authorList>
            <person name="Sun Z."/>
            <person name="Harris H.M."/>
            <person name="McCann A."/>
            <person name="Guo C."/>
            <person name="Argimon S."/>
            <person name="Zhang W."/>
            <person name="Yang X."/>
            <person name="Jeffery I.B."/>
            <person name="Cooney J.C."/>
            <person name="Kagawa T.F."/>
            <person name="Liu W."/>
            <person name="Song Y."/>
            <person name="Salvetti E."/>
            <person name="Wrobel A."/>
            <person name="Rasinkangas P."/>
            <person name="Parkhill J."/>
            <person name="Rea M.C."/>
            <person name="O'Sullivan O."/>
            <person name="Ritari J."/>
            <person name="Douillard F.P."/>
            <person name="Paul Ross R."/>
            <person name="Yang R."/>
            <person name="Briner A.E."/>
            <person name="Felis G.E."/>
            <person name="de Vos W.M."/>
            <person name="Barrangou R."/>
            <person name="Klaenhammer T.R."/>
            <person name="Caufield P.W."/>
            <person name="Cui Y."/>
            <person name="Zhang H."/>
            <person name="O'Toole P.W."/>
        </authorList>
    </citation>
    <scope>NUCLEOTIDE SEQUENCE [LARGE SCALE GENOMIC DNA]</scope>
    <source>
        <strain evidence="7 8">DSM 16698</strain>
    </source>
</reference>
<dbReference type="RefSeq" id="WP_013642400.1">
    <property type="nucleotide sequence ID" value="NZ_JQBQ01000010.1"/>
</dbReference>
<accession>A0A0R2KRS2</accession>
<dbReference type="InterPro" id="IPR001818">
    <property type="entry name" value="Pept_M10_metallopeptidase"/>
</dbReference>
<evidence type="ECO:0000256" key="4">
    <source>
        <dbReference type="ARBA" id="ARBA00022833"/>
    </source>
</evidence>
<name>A0A0R2KRS2_LACAM</name>
<dbReference type="CDD" id="cd04268">
    <property type="entry name" value="ZnMc_MMP_like"/>
    <property type="match status" value="1"/>
</dbReference>
<proteinExistence type="predicted"/>
<keyword evidence="1" id="KW-0645">Protease</keyword>